<dbReference type="AlphaFoldDB" id="A0AA40FN27"/>
<feature type="compositionally biased region" description="Acidic residues" evidence="1">
    <location>
        <begin position="11"/>
        <end position="22"/>
    </location>
</feature>
<accession>A0AA40FN27</accession>
<evidence type="ECO:0000256" key="1">
    <source>
        <dbReference type="SAM" id="MobiDB-lite"/>
    </source>
</evidence>
<feature type="region of interest" description="Disordered" evidence="1">
    <location>
        <begin position="1"/>
        <end position="33"/>
    </location>
</feature>
<sequence length="210" mass="24548">MISERDTAKETEEEEEEEEEEEKKERAKRNRDEWKKARVAIIEARQKVKEQCGAKSEKKKVEEVRTDGETTGRDRKNCLRKCHVWPCWNAVKTDGANRARKTVTHPWQPSGRWVTFGPGSAVLAYACTLLRQAYMHANVRTHICRFMEDSLHVFASNVSIRVRDARAPAKGEKNSRNASTGIILLRERLRSKFYKRRRDRKMRKLASRCC</sequence>
<reference evidence="2" key="1">
    <citation type="submission" date="2021-10" db="EMBL/GenBank/DDBJ databases">
        <title>Melipona bicolor Genome sequencing and assembly.</title>
        <authorList>
            <person name="Araujo N.S."/>
            <person name="Arias M.C."/>
        </authorList>
    </citation>
    <scope>NUCLEOTIDE SEQUENCE</scope>
    <source>
        <strain evidence="2">USP_2M_L1-L4_2017</strain>
        <tissue evidence="2">Whole body</tissue>
    </source>
</reference>
<proteinExistence type="predicted"/>
<dbReference type="Proteomes" id="UP001177670">
    <property type="component" value="Unassembled WGS sequence"/>
</dbReference>
<dbReference type="EMBL" id="JAHYIQ010000023">
    <property type="protein sequence ID" value="KAK1122206.1"/>
    <property type="molecule type" value="Genomic_DNA"/>
</dbReference>
<feature type="compositionally biased region" description="Basic and acidic residues" evidence="1">
    <location>
        <begin position="1"/>
        <end position="10"/>
    </location>
</feature>
<evidence type="ECO:0000313" key="3">
    <source>
        <dbReference type="Proteomes" id="UP001177670"/>
    </source>
</evidence>
<comment type="caution">
    <text evidence="2">The sequence shown here is derived from an EMBL/GenBank/DDBJ whole genome shotgun (WGS) entry which is preliminary data.</text>
</comment>
<keyword evidence="3" id="KW-1185">Reference proteome</keyword>
<protein>
    <submittedName>
        <fullName evidence="2">Uncharacterized protein</fullName>
    </submittedName>
</protein>
<evidence type="ECO:0000313" key="2">
    <source>
        <dbReference type="EMBL" id="KAK1122206.1"/>
    </source>
</evidence>
<name>A0AA40FN27_9HYME</name>
<gene>
    <name evidence="2" type="ORF">K0M31_009432</name>
</gene>
<organism evidence="2 3">
    <name type="scientific">Melipona bicolor</name>
    <dbReference type="NCBI Taxonomy" id="60889"/>
    <lineage>
        <taxon>Eukaryota</taxon>
        <taxon>Metazoa</taxon>
        <taxon>Ecdysozoa</taxon>
        <taxon>Arthropoda</taxon>
        <taxon>Hexapoda</taxon>
        <taxon>Insecta</taxon>
        <taxon>Pterygota</taxon>
        <taxon>Neoptera</taxon>
        <taxon>Endopterygota</taxon>
        <taxon>Hymenoptera</taxon>
        <taxon>Apocrita</taxon>
        <taxon>Aculeata</taxon>
        <taxon>Apoidea</taxon>
        <taxon>Anthophila</taxon>
        <taxon>Apidae</taxon>
        <taxon>Melipona</taxon>
    </lineage>
</organism>